<evidence type="ECO:0000256" key="1">
    <source>
        <dbReference type="SAM" id="Phobius"/>
    </source>
</evidence>
<name>A0A7G6YEG9_9MICO</name>
<keyword evidence="1" id="KW-0472">Membrane</keyword>
<dbReference type="Proteomes" id="UP000515511">
    <property type="component" value="Chromosome"/>
</dbReference>
<feature type="transmembrane region" description="Helical" evidence="1">
    <location>
        <begin position="12"/>
        <end position="34"/>
    </location>
</feature>
<gene>
    <name evidence="2" type="ORF">F1C12_18360</name>
</gene>
<sequence>MTEPGGPPRRRAVVLLLVGGVAAVIGGVVAMLLAKASLDAAARAANRMETLPVGVYAQYTQHAVTADPTGILAGLAVFALGVALLLAGVVVSTRRPRVA</sequence>
<dbReference type="KEGG" id="lse:F1C12_18360"/>
<dbReference type="EMBL" id="CP043641">
    <property type="protein sequence ID" value="QNE36884.1"/>
    <property type="molecule type" value="Genomic_DNA"/>
</dbReference>
<keyword evidence="1" id="KW-1133">Transmembrane helix</keyword>
<proteinExistence type="predicted"/>
<organism evidence="2 3">
    <name type="scientific">Leifsonia shinshuensis</name>
    <dbReference type="NCBI Taxonomy" id="150026"/>
    <lineage>
        <taxon>Bacteria</taxon>
        <taxon>Bacillati</taxon>
        <taxon>Actinomycetota</taxon>
        <taxon>Actinomycetes</taxon>
        <taxon>Micrococcales</taxon>
        <taxon>Microbacteriaceae</taxon>
        <taxon>Leifsonia</taxon>
    </lineage>
</organism>
<evidence type="ECO:0000313" key="2">
    <source>
        <dbReference type="EMBL" id="QNE36884.1"/>
    </source>
</evidence>
<feature type="transmembrane region" description="Helical" evidence="1">
    <location>
        <begin position="71"/>
        <end position="91"/>
    </location>
</feature>
<dbReference type="RefSeq" id="WP_185276310.1">
    <property type="nucleotide sequence ID" value="NZ_CP043641.1"/>
</dbReference>
<reference evidence="3" key="1">
    <citation type="submission" date="2019-09" db="EMBL/GenBank/DDBJ databases">
        <title>Antimicrobial potential of Antarctic Bacteria.</title>
        <authorList>
            <person name="Benaud N."/>
            <person name="Edwards R.J."/>
            <person name="Ferrari B.C."/>
        </authorList>
    </citation>
    <scope>NUCLEOTIDE SEQUENCE [LARGE SCALE GENOMIC DNA]</scope>
    <source>
        <strain evidence="3">INR9</strain>
    </source>
</reference>
<accession>A0A7G6YEG9</accession>
<protein>
    <recommendedName>
        <fullName evidence="4">PDGLE domain-containing protein</fullName>
    </recommendedName>
</protein>
<dbReference type="AlphaFoldDB" id="A0A7G6YEG9"/>
<evidence type="ECO:0000313" key="3">
    <source>
        <dbReference type="Proteomes" id="UP000515511"/>
    </source>
</evidence>
<keyword evidence="1" id="KW-0812">Transmembrane</keyword>
<evidence type="ECO:0008006" key="4">
    <source>
        <dbReference type="Google" id="ProtNLM"/>
    </source>
</evidence>